<dbReference type="Proteomes" id="UP001501231">
    <property type="component" value="Unassembled WGS sequence"/>
</dbReference>
<organism evidence="1 2">
    <name type="scientific">Actinomadura vinacea</name>
    <dbReference type="NCBI Taxonomy" id="115336"/>
    <lineage>
        <taxon>Bacteria</taxon>
        <taxon>Bacillati</taxon>
        <taxon>Actinomycetota</taxon>
        <taxon>Actinomycetes</taxon>
        <taxon>Streptosporangiales</taxon>
        <taxon>Thermomonosporaceae</taxon>
        <taxon>Actinomadura</taxon>
    </lineage>
</organism>
<comment type="caution">
    <text evidence="1">The sequence shown here is derived from an EMBL/GenBank/DDBJ whole genome shotgun (WGS) entry which is preliminary data.</text>
</comment>
<protein>
    <submittedName>
        <fullName evidence="1">Uncharacterized protein</fullName>
    </submittedName>
</protein>
<accession>A0ABN3JIH6</accession>
<sequence>MAGEPVREGGERLIQGADVGMAAQLDDHAHWPAGCSQPWDALALTTLQHRPRPVMATRQLFGQVLSALPEPARTLPAAQELRALTVGA</sequence>
<proteinExistence type="predicted"/>
<reference evidence="1 2" key="1">
    <citation type="journal article" date="2019" name="Int. J. Syst. Evol. Microbiol.">
        <title>The Global Catalogue of Microorganisms (GCM) 10K type strain sequencing project: providing services to taxonomists for standard genome sequencing and annotation.</title>
        <authorList>
            <consortium name="The Broad Institute Genomics Platform"/>
            <consortium name="The Broad Institute Genome Sequencing Center for Infectious Disease"/>
            <person name="Wu L."/>
            <person name="Ma J."/>
        </authorList>
    </citation>
    <scope>NUCLEOTIDE SEQUENCE [LARGE SCALE GENOMIC DNA]</scope>
    <source>
        <strain evidence="1 2">JCM 3325</strain>
    </source>
</reference>
<keyword evidence="2" id="KW-1185">Reference proteome</keyword>
<evidence type="ECO:0000313" key="2">
    <source>
        <dbReference type="Proteomes" id="UP001501231"/>
    </source>
</evidence>
<gene>
    <name evidence="1" type="ORF">GCM10010191_47850</name>
</gene>
<evidence type="ECO:0000313" key="1">
    <source>
        <dbReference type="EMBL" id="GAA2429043.1"/>
    </source>
</evidence>
<dbReference type="EMBL" id="BAAARW010000019">
    <property type="protein sequence ID" value="GAA2429043.1"/>
    <property type="molecule type" value="Genomic_DNA"/>
</dbReference>
<name>A0ABN3JIH6_9ACTN</name>